<keyword evidence="7" id="KW-0808">Transferase</keyword>
<evidence type="ECO:0000256" key="3">
    <source>
        <dbReference type="ARBA" id="ARBA00022475"/>
    </source>
</evidence>
<evidence type="ECO:0000313" key="9">
    <source>
        <dbReference type="EMBL" id="PIW13786.1"/>
    </source>
</evidence>
<keyword evidence="5 8" id="KW-1133">Transmembrane helix</keyword>
<dbReference type="PIRSF" id="PIRSF016636">
    <property type="entry name" value="AlgI_DltB"/>
    <property type="match status" value="1"/>
</dbReference>
<dbReference type="GO" id="GO:0005886">
    <property type="term" value="C:plasma membrane"/>
    <property type="evidence" value="ECO:0007669"/>
    <property type="project" value="UniProtKB-SubCell"/>
</dbReference>
<dbReference type="PANTHER" id="PTHR13285:SF18">
    <property type="entry name" value="PROTEIN-CYSTEINE N-PALMITOYLTRANSFERASE RASP"/>
    <property type="match status" value="1"/>
</dbReference>
<dbReference type="EMBL" id="PFFQ01000066">
    <property type="protein sequence ID" value="PIW13786.1"/>
    <property type="molecule type" value="Genomic_DNA"/>
</dbReference>
<dbReference type="InterPro" id="IPR024194">
    <property type="entry name" value="Ac/AlaTfrase_AlgI/DltB"/>
</dbReference>
<evidence type="ECO:0000256" key="6">
    <source>
        <dbReference type="ARBA" id="ARBA00023136"/>
    </source>
</evidence>
<feature type="transmembrane region" description="Helical" evidence="8">
    <location>
        <begin position="70"/>
        <end position="90"/>
    </location>
</feature>
<feature type="transmembrane region" description="Helical" evidence="8">
    <location>
        <begin position="323"/>
        <end position="340"/>
    </location>
</feature>
<dbReference type="PANTHER" id="PTHR13285">
    <property type="entry name" value="ACYLTRANSFERASE"/>
    <property type="match status" value="1"/>
</dbReference>
<feature type="transmembrane region" description="Helical" evidence="8">
    <location>
        <begin position="299"/>
        <end position="317"/>
    </location>
</feature>
<comment type="similarity">
    <text evidence="2 7">Belongs to the membrane-bound acyltransferase family.</text>
</comment>
<dbReference type="Proteomes" id="UP000231019">
    <property type="component" value="Unassembled WGS sequence"/>
</dbReference>
<protein>
    <submittedName>
        <fullName evidence="9">MBOAT family protein</fullName>
    </submittedName>
</protein>
<evidence type="ECO:0000256" key="7">
    <source>
        <dbReference type="PIRNR" id="PIRNR016636"/>
    </source>
</evidence>
<keyword evidence="6 7" id="KW-0472">Membrane</keyword>
<feature type="transmembrane region" description="Helical" evidence="8">
    <location>
        <begin position="7"/>
        <end position="26"/>
    </location>
</feature>
<feature type="transmembrane region" description="Helical" evidence="8">
    <location>
        <begin position="110"/>
        <end position="131"/>
    </location>
</feature>
<proteinExistence type="inferred from homology"/>
<accession>A0A2M7FYE7</accession>
<dbReference type="GO" id="GO:0042121">
    <property type="term" value="P:alginic acid biosynthetic process"/>
    <property type="evidence" value="ECO:0007669"/>
    <property type="project" value="InterPro"/>
</dbReference>
<dbReference type="GO" id="GO:0016746">
    <property type="term" value="F:acyltransferase activity"/>
    <property type="evidence" value="ECO:0007669"/>
    <property type="project" value="UniProtKB-KW"/>
</dbReference>
<dbReference type="AlphaFoldDB" id="A0A2M7FYE7"/>
<keyword evidence="3 7" id="KW-1003">Cell membrane</keyword>
<evidence type="ECO:0000256" key="8">
    <source>
        <dbReference type="SAM" id="Phobius"/>
    </source>
</evidence>
<evidence type="ECO:0000256" key="1">
    <source>
        <dbReference type="ARBA" id="ARBA00004651"/>
    </source>
</evidence>
<dbReference type="PIRSF" id="PIRSF500217">
    <property type="entry name" value="AlgI"/>
    <property type="match status" value="1"/>
</dbReference>
<evidence type="ECO:0000256" key="2">
    <source>
        <dbReference type="ARBA" id="ARBA00010323"/>
    </source>
</evidence>
<name>A0A2M7FYE7_9BACT</name>
<organism evidence="9 10">
    <name type="scientific">bacterium (Candidatus Blackallbacteria) CG17_big_fil_post_rev_8_21_14_2_50_48_46</name>
    <dbReference type="NCBI Taxonomy" id="2014261"/>
    <lineage>
        <taxon>Bacteria</taxon>
        <taxon>Candidatus Blackallbacteria</taxon>
    </lineage>
</organism>
<dbReference type="InterPro" id="IPR004299">
    <property type="entry name" value="MBOAT_fam"/>
</dbReference>
<evidence type="ECO:0000313" key="10">
    <source>
        <dbReference type="Proteomes" id="UP000231019"/>
    </source>
</evidence>
<gene>
    <name evidence="9" type="ORF">COW36_24270</name>
</gene>
<feature type="transmembrane region" description="Helical" evidence="8">
    <location>
        <begin position="361"/>
        <end position="385"/>
    </location>
</feature>
<dbReference type="Pfam" id="PF03062">
    <property type="entry name" value="MBOAT"/>
    <property type="match status" value="1"/>
</dbReference>
<comment type="subcellular location">
    <subcellularLocation>
        <location evidence="1">Cell membrane</location>
        <topology evidence="1">Multi-pass membrane protein</topology>
    </subcellularLocation>
</comment>
<evidence type="ECO:0000256" key="5">
    <source>
        <dbReference type="ARBA" id="ARBA00022989"/>
    </source>
</evidence>
<sequence>MIFNEALYGVFLLFSVAVFFLLPLSWRAGWLALTGLVFYGWYGGPFVWLFLVEALLVYAAMRFFRGHKQIFVLFLLLSIGVLVGFKYRNLLLGSWYELQHALSGSGVPTLQHFVFPLAISFFSFEFIHYLIDCQRGKIGPHRLRDYLAFILFFPTMVAGPIKRFQDFVPKLNQARFDWEHLRMGLLRIVVGMGKKMVIADSLDLWVQPLLSEHTAQSASGLTLWIALFAYSVKIYTDFSGYSDIAIGSARLFGIVVPENFNWPYLRRNIAEFWRHWHISLSSWITDYVYISLGGSRVRFPRLLLNLVLALGVSGIWHGAEWHFLVWGLYHGMMLALHRIFRDKISPRLPVLKRIDRFLKPGYTLLTFVLVTLGWGLFIMPVSRFVGLLPRLLGLN</sequence>
<comment type="caution">
    <text evidence="9">The sequence shown here is derived from an EMBL/GenBank/DDBJ whole genome shotgun (WGS) entry which is preliminary data.</text>
</comment>
<reference evidence="9 10" key="1">
    <citation type="submission" date="2017-09" db="EMBL/GenBank/DDBJ databases">
        <title>Depth-based differentiation of microbial function through sediment-hosted aquifers and enrichment of novel symbionts in the deep terrestrial subsurface.</title>
        <authorList>
            <person name="Probst A.J."/>
            <person name="Ladd B."/>
            <person name="Jarett J.K."/>
            <person name="Geller-Mcgrath D.E."/>
            <person name="Sieber C.M."/>
            <person name="Emerson J.B."/>
            <person name="Anantharaman K."/>
            <person name="Thomas B.C."/>
            <person name="Malmstrom R."/>
            <person name="Stieglmeier M."/>
            <person name="Klingl A."/>
            <person name="Woyke T."/>
            <person name="Ryan C.M."/>
            <person name="Banfield J.F."/>
        </authorList>
    </citation>
    <scope>NUCLEOTIDE SEQUENCE [LARGE SCALE GENOMIC DNA]</scope>
    <source>
        <strain evidence="9">CG17_big_fil_post_rev_8_21_14_2_50_48_46</strain>
    </source>
</reference>
<keyword evidence="4 8" id="KW-0812">Transmembrane</keyword>
<keyword evidence="7" id="KW-0012">Acyltransferase</keyword>
<dbReference type="InterPro" id="IPR028362">
    <property type="entry name" value="AlgI"/>
</dbReference>
<evidence type="ECO:0000256" key="4">
    <source>
        <dbReference type="ARBA" id="ARBA00022692"/>
    </source>
</evidence>
<dbReference type="InterPro" id="IPR051085">
    <property type="entry name" value="MB_O-acyltransferase"/>
</dbReference>
<feature type="transmembrane region" description="Helical" evidence="8">
    <location>
        <begin position="38"/>
        <end position="58"/>
    </location>
</feature>